<gene>
    <name evidence="3" type="ORF">RJ641_009747</name>
</gene>
<evidence type="ECO:0000256" key="1">
    <source>
        <dbReference type="ARBA" id="ARBA00007447"/>
    </source>
</evidence>
<feature type="domain" description="Peptidase A1" evidence="2">
    <location>
        <begin position="1"/>
        <end position="325"/>
    </location>
</feature>
<proteinExistence type="inferred from homology"/>
<dbReference type="InterPro" id="IPR033121">
    <property type="entry name" value="PEPTIDASE_A1"/>
</dbReference>
<dbReference type="InterPro" id="IPR001461">
    <property type="entry name" value="Aspartic_peptidase_A1"/>
</dbReference>
<dbReference type="InterPro" id="IPR032861">
    <property type="entry name" value="TAXi_N"/>
</dbReference>
<dbReference type="InterPro" id="IPR032799">
    <property type="entry name" value="TAXi_C"/>
</dbReference>
<evidence type="ECO:0000259" key="2">
    <source>
        <dbReference type="PROSITE" id="PS51767"/>
    </source>
</evidence>
<keyword evidence="3" id="KW-0624">Polysaccharide degradation</keyword>
<accession>A0AAN8V8A2</accession>
<keyword evidence="3" id="KW-0119">Carbohydrate metabolism</keyword>
<reference evidence="3 4" key="1">
    <citation type="submission" date="2023-12" db="EMBL/GenBank/DDBJ databases">
        <title>A high-quality genome assembly for Dillenia turbinata (Dilleniales).</title>
        <authorList>
            <person name="Chanderbali A."/>
        </authorList>
    </citation>
    <scope>NUCLEOTIDE SEQUENCE [LARGE SCALE GENOMIC DNA]</scope>
    <source>
        <strain evidence="3">LSX21</strain>
        <tissue evidence="3">Leaf</tissue>
    </source>
</reference>
<dbReference type="PANTHER" id="PTHR13683">
    <property type="entry name" value="ASPARTYL PROTEASES"/>
    <property type="match status" value="1"/>
</dbReference>
<evidence type="ECO:0000313" key="3">
    <source>
        <dbReference type="EMBL" id="KAK6925421.1"/>
    </source>
</evidence>
<dbReference type="Pfam" id="PF14543">
    <property type="entry name" value="TAXi_N"/>
    <property type="match status" value="1"/>
</dbReference>
<keyword evidence="3" id="KW-0378">Hydrolase</keyword>
<organism evidence="3 4">
    <name type="scientific">Dillenia turbinata</name>
    <dbReference type="NCBI Taxonomy" id="194707"/>
    <lineage>
        <taxon>Eukaryota</taxon>
        <taxon>Viridiplantae</taxon>
        <taxon>Streptophyta</taxon>
        <taxon>Embryophyta</taxon>
        <taxon>Tracheophyta</taxon>
        <taxon>Spermatophyta</taxon>
        <taxon>Magnoliopsida</taxon>
        <taxon>eudicotyledons</taxon>
        <taxon>Gunneridae</taxon>
        <taxon>Pentapetalae</taxon>
        <taxon>Dilleniales</taxon>
        <taxon>Dilleniaceae</taxon>
        <taxon>Dillenia</taxon>
    </lineage>
</organism>
<dbReference type="Pfam" id="PF14541">
    <property type="entry name" value="TAXi_C"/>
    <property type="match status" value="1"/>
</dbReference>
<dbReference type="PANTHER" id="PTHR13683:SF875">
    <property type="entry name" value="EUKARYOTIC ASPARTYL PROTEASE FAMILY PROTEIN"/>
    <property type="match status" value="1"/>
</dbReference>
<evidence type="ECO:0000313" key="4">
    <source>
        <dbReference type="Proteomes" id="UP001370490"/>
    </source>
</evidence>
<keyword evidence="3" id="KW-0326">Glycosidase</keyword>
<dbReference type="AlphaFoldDB" id="A0AAN8V8A2"/>
<name>A0AAN8V8A2_9MAGN</name>
<dbReference type="GO" id="GO:0045493">
    <property type="term" value="P:xylan catabolic process"/>
    <property type="evidence" value="ECO:0007669"/>
    <property type="project" value="UniProtKB-KW"/>
</dbReference>
<dbReference type="GO" id="GO:0006508">
    <property type="term" value="P:proteolysis"/>
    <property type="evidence" value="ECO:0007669"/>
    <property type="project" value="InterPro"/>
</dbReference>
<protein>
    <submittedName>
        <fullName evidence="3">Xylanase inhibitor, C-terminal</fullName>
    </submittedName>
</protein>
<dbReference type="Gene3D" id="2.40.70.10">
    <property type="entry name" value="Acid Proteases"/>
    <property type="match status" value="2"/>
</dbReference>
<dbReference type="Proteomes" id="UP001370490">
    <property type="component" value="Unassembled WGS sequence"/>
</dbReference>
<dbReference type="InterPro" id="IPR021109">
    <property type="entry name" value="Peptidase_aspartic_dom_sf"/>
</dbReference>
<dbReference type="PROSITE" id="PS51767">
    <property type="entry name" value="PEPTIDASE_A1"/>
    <property type="match status" value="1"/>
</dbReference>
<comment type="similarity">
    <text evidence="1">Belongs to the peptidase A1 family.</text>
</comment>
<dbReference type="GO" id="GO:0016798">
    <property type="term" value="F:hydrolase activity, acting on glycosyl bonds"/>
    <property type="evidence" value="ECO:0007669"/>
    <property type="project" value="UniProtKB-KW"/>
</dbReference>
<sequence>MVQESPTSILVVASLLGFITPKLNWEHLPKSFMFKWIQVVTSFGSLAAHARTVRSKANSIVNFFSPESSSTASFLGCSQSFCPNKHLEITTTCLKSNLCGYTSSYADVIDSSGYFVSDLIVFDSVYENDTTVTGSTNIIFGCTTSLTGLPTSQGPADGIIGLGHSKVSILSQLASREETPRIFSHCLTGEGFGGGVLLFGEILVPDLIYTPLVPSRFHYNVDVESLAINGRVLSIDPEVFKSSRYRGAIFDSGSTFVSLIDEAYIPFAHSIKTALSHLVPVTGLEGDLCYESSTSKAEDFPIISFEFAGKAIMHLRAEDYLVEGM</sequence>
<dbReference type="GO" id="GO:0004190">
    <property type="term" value="F:aspartic-type endopeptidase activity"/>
    <property type="evidence" value="ECO:0007669"/>
    <property type="project" value="InterPro"/>
</dbReference>
<keyword evidence="4" id="KW-1185">Reference proteome</keyword>
<dbReference type="EMBL" id="JBAMMX010000016">
    <property type="protein sequence ID" value="KAK6925421.1"/>
    <property type="molecule type" value="Genomic_DNA"/>
</dbReference>
<comment type="caution">
    <text evidence="3">The sequence shown here is derived from an EMBL/GenBank/DDBJ whole genome shotgun (WGS) entry which is preliminary data.</text>
</comment>
<dbReference type="SUPFAM" id="SSF50630">
    <property type="entry name" value="Acid proteases"/>
    <property type="match status" value="1"/>
</dbReference>
<keyword evidence="3" id="KW-0858">Xylan degradation</keyword>
<feature type="non-terminal residue" evidence="3">
    <location>
        <position position="325"/>
    </location>
</feature>